<comment type="subcellular location">
    <subcellularLocation>
        <location evidence="1 6 7">Cytoplasm</location>
    </subcellularLocation>
</comment>
<dbReference type="InterPro" id="IPR035979">
    <property type="entry name" value="RBD_domain_sf"/>
</dbReference>
<dbReference type="InterPro" id="IPR000504">
    <property type="entry name" value="RRM_dom"/>
</dbReference>
<proteinExistence type="inferred from homology"/>
<dbReference type="FunFam" id="3.30.70.330:FF:000235">
    <property type="entry name" value="Eukaryotic translation initiation factor 3 subunit B"/>
    <property type="match status" value="1"/>
</dbReference>
<dbReference type="GO" id="GO:0005852">
    <property type="term" value="C:eukaryotic translation initiation factor 3 complex"/>
    <property type="evidence" value="ECO:0007669"/>
    <property type="project" value="UniProtKB-UniRule"/>
</dbReference>
<evidence type="ECO:0000256" key="7">
    <source>
        <dbReference type="PIRNR" id="PIRNR036424"/>
    </source>
</evidence>
<dbReference type="GO" id="GO:0031369">
    <property type="term" value="F:translation initiation factor binding"/>
    <property type="evidence" value="ECO:0007669"/>
    <property type="project" value="InterPro"/>
</dbReference>
<dbReference type="HAMAP" id="MF_03001">
    <property type="entry name" value="eIF3b"/>
    <property type="match status" value="1"/>
</dbReference>
<dbReference type="GO" id="GO:0003723">
    <property type="term" value="F:RNA binding"/>
    <property type="evidence" value="ECO:0007669"/>
    <property type="project" value="UniProtKB-UniRule"/>
</dbReference>
<accession>A0A9R1L2J1</accession>
<dbReference type="PANTHER" id="PTHR14068">
    <property type="entry name" value="EUKARYOTIC TRANSLATION INITIATION FACTOR 3 EIF3 -RELATED"/>
    <property type="match status" value="1"/>
</dbReference>
<dbReference type="InterPro" id="IPR015943">
    <property type="entry name" value="WD40/YVTN_repeat-like_dom_sf"/>
</dbReference>
<organism evidence="9">
    <name type="scientific">Triticum aestivum</name>
    <name type="common">Wheat</name>
    <dbReference type="NCBI Taxonomy" id="4565"/>
    <lineage>
        <taxon>Eukaryota</taxon>
        <taxon>Viridiplantae</taxon>
        <taxon>Streptophyta</taxon>
        <taxon>Embryophyta</taxon>
        <taxon>Tracheophyta</taxon>
        <taxon>Spermatophyta</taxon>
        <taxon>Magnoliopsida</taxon>
        <taxon>Liliopsida</taxon>
        <taxon>Poales</taxon>
        <taxon>Poaceae</taxon>
        <taxon>BOP clade</taxon>
        <taxon>Pooideae</taxon>
        <taxon>Triticodae</taxon>
        <taxon>Triticeae</taxon>
        <taxon>Triticinae</taxon>
        <taxon>Triticum</taxon>
    </lineage>
</organism>
<dbReference type="SUPFAM" id="SSF82171">
    <property type="entry name" value="DPP6 N-terminal domain-like"/>
    <property type="match status" value="1"/>
</dbReference>
<dbReference type="SMART" id="SM00360">
    <property type="entry name" value="RRM"/>
    <property type="match status" value="1"/>
</dbReference>
<protein>
    <recommendedName>
        <fullName evidence="6 7">Eukaryotic translation initiation factor 3 subunit B</fullName>
        <shortName evidence="6 7">eIF3b</shortName>
    </recommendedName>
    <alternativeName>
        <fullName evidence="6">eIF-3-eta</fullName>
    </alternativeName>
    <alternativeName>
        <fullName evidence="6">eIF3 p110</fullName>
    </alternativeName>
</protein>
<dbReference type="OrthoDB" id="10250414at2759"/>
<evidence type="ECO:0000256" key="3">
    <source>
        <dbReference type="ARBA" id="ARBA00022540"/>
    </source>
</evidence>
<dbReference type="SUPFAM" id="SSF54928">
    <property type="entry name" value="RNA-binding domain, RBD"/>
    <property type="match status" value="1"/>
</dbReference>
<evidence type="ECO:0000313" key="9">
    <source>
        <dbReference type="EMBL" id="KAF7075296.1"/>
    </source>
</evidence>
<dbReference type="Gene3D" id="3.30.70.330">
    <property type="match status" value="1"/>
</dbReference>
<dbReference type="PIRSF" id="PIRSF036424">
    <property type="entry name" value="eIF3b"/>
    <property type="match status" value="1"/>
</dbReference>
<keyword evidence="4 6" id="KW-0694">RNA-binding</keyword>
<comment type="caution">
    <text evidence="9">The sequence shown here is derived from an EMBL/GenBank/DDBJ whole genome shotgun (WGS) entry which is preliminary data.</text>
</comment>
<evidence type="ECO:0000256" key="6">
    <source>
        <dbReference type="HAMAP-Rule" id="MF_03001"/>
    </source>
</evidence>
<dbReference type="AlphaFoldDB" id="A0A9R1L2J1"/>
<dbReference type="GO" id="GO:0003743">
    <property type="term" value="F:translation initiation factor activity"/>
    <property type="evidence" value="ECO:0007669"/>
    <property type="project" value="UniProtKB-UniRule"/>
</dbReference>
<dbReference type="PROSITE" id="PS50102">
    <property type="entry name" value="RRM"/>
    <property type="match status" value="1"/>
</dbReference>
<comment type="similarity">
    <text evidence="6 7">Belongs to the eIF-3 subunit B family.</text>
</comment>
<dbReference type="InterPro" id="IPR034363">
    <property type="entry name" value="eIF3B_RRM"/>
</dbReference>
<dbReference type="CDD" id="cd12278">
    <property type="entry name" value="RRM_eIF3B"/>
    <property type="match status" value="1"/>
</dbReference>
<evidence type="ECO:0000259" key="8">
    <source>
        <dbReference type="PROSITE" id="PS50102"/>
    </source>
</evidence>
<dbReference type="GO" id="GO:0016282">
    <property type="term" value="C:eukaryotic 43S preinitiation complex"/>
    <property type="evidence" value="ECO:0007669"/>
    <property type="project" value="UniProtKB-UniRule"/>
</dbReference>
<feature type="domain" description="RRM" evidence="8">
    <location>
        <begin position="61"/>
        <end position="148"/>
    </location>
</feature>
<dbReference type="InterPro" id="IPR012677">
    <property type="entry name" value="Nucleotide-bd_a/b_plait_sf"/>
</dbReference>
<evidence type="ECO:0000256" key="2">
    <source>
        <dbReference type="ARBA" id="ARBA00022490"/>
    </source>
</evidence>
<keyword evidence="5 6" id="KW-0648">Protein biosynthesis</keyword>
<dbReference type="GO" id="GO:0001732">
    <property type="term" value="P:formation of cytoplasmic translation initiation complex"/>
    <property type="evidence" value="ECO:0007669"/>
    <property type="project" value="UniProtKB-UniRule"/>
</dbReference>
<evidence type="ECO:0000256" key="4">
    <source>
        <dbReference type="ARBA" id="ARBA00022884"/>
    </source>
</evidence>
<dbReference type="InterPro" id="IPR013979">
    <property type="entry name" value="TIF_beta_prop-like"/>
</dbReference>
<gene>
    <name evidence="9" type="ORF">CFC21_080075</name>
</gene>
<dbReference type="Proteomes" id="UP000815260">
    <property type="component" value="Chromosome 5D"/>
</dbReference>
<dbReference type="GO" id="GO:0033290">
    <property type="term" value="C:eukaryotic 48S preinitiation complex"/>
    <property type="evidence" value="ECO:0007669"/>
    <property type="project" value="UniProtKB-UniRule"/>
</dbReference>
<comment type="subunit">
    <text evidence="6 7">Component of the eukaryotic translation initiation factor 3 (eIF-3) complex.</text>
</comment>
<evidence type="ECO:0000256" key="5">
    <source>
        <dbReference type="ARBA" id="ARBA00022917"/>
    </source>
</evidence>
<dbReference type="PANTHER" id="PTHR14068:SF0">
    <property type="entry name" value="EUKARYOTIC TRANSLATION INITIATION FACTOR 3 SUBUNIT B"/>
    <property type="match status" value="1"/>
</dbReference>
<dbReference type="Gene3D" id="2.130.10.10">
    <property type="entry name" value="YVTN repeat-like/Quinoprotein amine dehydrogenase"/>
    <property type="match status" value="2"/>
</dbReference>
<dbReference type="Pfam" id="PF08662">
    <property type="entry name" value="eIF2A"/>
    <property type="match status" value="1"/>
</dbReference>
<dbReference type="FunFam" id="2.130.10.10:FF:000260">
    <property type="entry name" value="Eukaryotic translation initiation factor 3 subunit B"/>
    <property type="match status" value="1"/>
</dbReference>
<name>A0A9R1L2J1_WHEAT</name>
<dbReference type="Pfam" id="PF00076">
    <property type="entry name" value="RRM_1"/>
    <property type="match status" value="1"/>
</dbReference>
<comment type="function">
    <text evidence="7">Component of the eukaryotic translation initiation factor 3 (eIF-3) complex, which is involved in protein synthesis and, together with other initiation factors, stimulates binding of mRNA and methionyl-tRNAi to the 40S ribosome.</text>
</comment>
<comment type="function">
    <text evidence="6">RNA-binding component of the eukaryotic translation initiation factor 3 (eIF-3) complex, which is involved in protein synthesis of a specialized repertoire of mRNAs and, together with other initiation factors, stimulates binding of mRNA and methionyl-tRNAi to the 40S ribosome. The eIF-3 complex specifically targets and initiates translation of a subset of mRNAs involved in cell proliferation.</text>
</comment>
<dbReference type="EMBL" id="CM022225">
    <property type="protein sequence ID" value="KAF7075296.1"/>
    <property type="molecule type" value="Genomic_DNA"/>
</dbReference>
<reference evidence="9" key="1">
    <citation type="journal article" date="2017" name="Gigascience">
        <title>The first near-complete assembly of the hexaploid bread wheat genome, Triticum aestivum.</title>
        <authorList>
            <person name="Zimin A.V."/>
            <person name="Puiu D."/>
            <person name="Hall R."/>
            <person name="Kingan S."/>
            <person name="Clavijo B.J."/>
            <person name="Salzberg S.L."/>
        </authorList>
    </citation>
    <scope>NUCLEOTIDE SEQUENCE</scope>
    <source>
        <tissue evidence="9">Leaf</tissue>
    </source>
</reference>
<keyword evidence="3 6" id="KW-0396">Initiation factor</keyword>
<dbReference type="FunFam" id="2.130.10.10:FF:000286">
    <property type="entry name" value="Eukaryotic translation initiation factor 3 subunit B"/>
    <property type="match status" value="1"/>
</dbReference>
<keyword evidence="2 6" id="KW-0963">Cytoplasm</keyword>
<sequence>MALAISMEAIDARARELGIDLDSVDVDSITLPPGEDFDILSDDEDLLQNEDIPELEMGFSNIIVVDNLPVVPPEKYEKLENVVRKIYSQIGVIKEGGLWMPTHPETKKTYGYCFIEYNTPQEAELAREKTNGYKLDKSHIFAVNMFDDFEKYMKVPDEWAPAEIKPYTPGYWTDSYIQWSPLGTHLATVHRQGAQVWGGDDKFVRLMRFAHPQVKLIDFSPGEKYLITYSSQEPSNPRDTHRVVLNIFDVRTGKVMRDFKGSADDFTTGGNMGVSGVSWPIFRWGGGRDDKYFARLGKNVISVYETDTFSLIDKKSLKVENVVDFSWSPTDPIISLFVPELGGGNQPARVSLVQIPGKEEIRQKNLFSVSDCKMYWQNNGEYLAVQVDRYTKTKKSIYTGFELFRIKERDIPIEVFELENKNDKIIAFAWEPKGHRFAVIHGDGPKPDISFYTMKAVNNNVSRVSKLTTLKGKQANALFWSPAGRFIVLAGLKGFNGQLEFFNVDDLETMATGEHFMATDIMWDPTGRFLATAVTSVHEMENGFQIWSFNGKLIYKISKDHFYQFQWRPRPPSLLTPEKEEDISKNLKRYSKKYEQEDLDVSNQVGELERKRRTQLQEEWQGWVAKWKQLHEEERAYRMELRGGEESDKEEEAEYKEIEAEELVDVTEEIVAFDLDQE</sequence>
<evidence type="ECO:0000256" key="1">
    <source>
        <dbReference type="ARBA" id="ARBA00004496"/>
    </source>
</evidence>
<dbReference type="InterPro" id="IPR011400">
    <property type="entry name" value="EIF3B"/>
</dbReference>
<reference evidence="9" key="2">
    <citation type="submission" date="2020-03" db="EMBL/GenBank/DDBJ databases">
        <title>The second near-complete assembly of the hexaploid bread wheat (Triticum aestivum) genome.</title>
        <authorList>
            <person name="Zimin A.V."/>
            <person name="Puiu D."/>
            <person name="Shumante A."/>
            <person name="Alonge M."/>
            <person name="Salzberg S.L."/>
        </authorList>
    </citation>
    <scope>NUCLEOTIDE SEQUENCE</scope>
    <source>
        <tissue evidence="9">Leaf</tissue>
    </source>
</reference>